<comment type="caution">
    <text evidence="1">The sequence shown here is derived from an EMBL/GenBank/DDBJ whole genome shotgun (WGS) entry which is preliminary data.</text>
</comment>
<dbReference type="AlphaFoldDB" id="A0ABD2APF2"/>
<evidence type="ECO:0000313" key="1">
    <source>
        <dbReference type="EMBL" id="KAL2721520.1"/>
    </source>
</evidence>
<organism evidence="1 2">
    <name type="scientific">Vespula maculifrons</name>
    <name type="common">Eastern yellow jacket</name>
    <name type="synonym">Wasp</name>
    <dbReference type="NCBI Taxonomy" id="7453"/>
    <lineage>
        <taxon>Eukaryota</taxon>
        <taxon>Metazoa</taxon>
        <taxon>Ecdysozoa</taxon>
        <taxon>Arthropoda</taxon>
        <taxon>Hexapoda</taxon>
        <taxon>Insecta</taxon>
        <taxon>Pterygota</taxon>
        <taxon>Neoptera</taxon>
        <taxon>Endopterygota</taxon>
        <taxon>Hymenoptera</taxon>
        <taxon>Apocrita</taxon>
        <taxon>Aculeata</taxon>
        <taxon>Vespoidea</taxon>
        <taxon>Vespidae</taxon>
        <taxon>Vespinae</taxon>
        <taxon>Vespula</taxon>
    </lineage>
</organism>
<dbReference type="Proteomes" id="UP001607303">
    <property type="component" value="Unassembled WGS sequence"/>
</dbReference>
<gene>
    <name evidence="1" type="ORF">V1477_020340</name>
</gene>
<name>A0ABD2APF2_VESMC</name>
<dbReference type="EMBL" id="JAYRBN010000116">
    <property type="protein sequence ID" value="KAL2721520.1"/>
    <property type="molecule type" value="Genomic_DNA"/>
</dbReference>
<sequence>MARYNKVNGFMIAIRGTSRTMHVPYLNTNEYDLLKFPYRRANSVGARVSFSAFIDPSVEKAEGLALEHSRGSCSPMSHRPYFLLANSSARWLPSSHVPET</sequence>
<reference evidence="1 2" key="1">
    <citation type="journal article" date="2024" name="Ann. Entomol. Soc. Am.">
        <title>Genomic analyses of the southern and eastern yellowjacket wasps (Hymenoptera: Vespidae) reveal evolutionary signatures of social life.</title>
        <authorList>
            <person name="Catto M.A."/>
            <person name="Caine P.B."/>
            <person name="Orr S.E."/>
            <person name="Hunt B.G."/>
            <person name="Goodisman M.A.D."/>
        </authorList>
    </citation>
    <scope>NUCLEOTIDE SEQUENCE [LARGE SCALE GENOMIC DNA]</scope>
    <source>
        <strain evidence="1">232</strain>
        <tissue evidence="1">Head and thorax</tissue>
    </source>
</reference>
<protein>
    <submittedName>
        <fullName evidence="1">Uncharacterized protein</fullName>
    </submittedName>
</protein>
<evidence type="ECO:0000313" key="2">
    <source>
        <dbReference type="Proteomes" id="UP001607303"/>
    </source>
</evidence>
<keyword evidence="2" id="KW-1185">Reference proteome</keyword>
<accession>A0ABD2APF2</accession>
<proteinExistence type="predicted"/>